<protein>
    <recommendedName>
        <fullName evidence="5">ATP-dependent DNA helicase RecG</fullName>
    </recommendedName>
</protein>
<evidence type="ECO:0000313" key="3">
    <source>
        <dbReference type="EMBL" id="GAA2016261.1"/>
    </source>
</evidence>
<evidence type="ECO:0000256" key="2">
    <source>
        <dbReference type="SAM" id="SignalP"/>
    </source>
</evidence>
<proteinExistence type="predicted"/>
<organism evidence="3 4">
    <name type="scientific">Catenulispora yoronensis</name>
    <dbReference type="NCBI Taxonomy" id="450799"/>
    <lineage>
        <taxon>Bacteria</taxon>
        <taxon>Bacillati</taxon>
        <taxon>Actinomycetota</taxon>
        <taxon>Actinomycetes</taxon>
        <taxon>Catenulisporales</taxon>
        <taxon>Catenulisporaceae</taxon>
        <taxon>Catenulispora</taxon>
    </lineage>
</organism>
<sequence>MAFRPVIRSAAGFVLAAGLAFGVVAVPTADAAGAAPAPAPAPALNPALAPALTLAPTPAHTGCDPLAGTACLLPFPDDWYTRPDRTAPTGRRVDFSPADLPVSAVAGATDPTAWNRLDGFSPGSALVLTVPGLDPAASGLAPVTDIGRSLARDAPVVVLDADTGQRWPYWAELDANDPQHRALLVHPARDFTPGHHYVVGVRNLRDTAGAAIAAPAPFARILGRELPHNDPLWQRQQEIKPVLRALARDGVRTSRASGLYLAWSFTVASTTSLTGDLTAIRDSAFAQLHGAAPAFTVTAVTDQTPAQDPNIARVVDGVVEVPSYLSQPGGPTGSVFHRAPDGRPAQLPGNVQTARFRCEIPRAAFTTPSQASLYGHGLLGSRNEVGSGNVRAMAGEHDFTFCATDWIGMAAEDQNTVVTALESLSTFSATTERVQQGVLDALFLGRDLVHPAGFASDPAFRTADGRPLLDPRAGVVYDGNSQGGILGGVLVAESQDVKRGVLGVTAMNYSVLLNRSVDFTALQPALDAGYPDKLEQQIVFQVMQMLWDHAETDGYAEHLADHHQVLMDVAFGDHQVANVAADVEARTIGARLHVPAVAAGRSPDVVPYWGIAPLRDAAGPGPDQNQNQDQDLDRRPGPDHRPGSYQGATMVVWDSGTPPAPLTNTAPLGPQYGHDPHSDPRNSPVVRTQKAVFLTTGVTIDVCGGAPCTEPPAG</sequence>
<feature type="region of interest" description="Disordered" evidence="1">
    <location>
        <begin position="613"/>
        <end position="684"/>
    </location>
</feature>
<keyword evidence="4" id="KW-1185">Reference proteome</keyword>
<feature type="compositionally biased region" description="Basic and acidic residues" evidence="1">
    <location>
        <begin position="631"/>
        <end position="642"/>
    </location>
</feature>
<reference evidence="3 4" key="1">
    <citation type="journal article" date="2019" name="Int. J. Syst. Evol. Microbiol.">
        <title>The Global Catalogue of Microorganisms (GCM) 10K type strain sequencing project: providing services to taxonomists for standard genome sequencing and annotation.</title>
        <authorList>
            <consortium name="The Broad Institute Genomics Platform"/>
            <consortium name="The Broad Institute Genome Sequencing Center for Infectious Disease"/>
            <person name="Wu L."/>
            <person name="Ma J."/>
        </authorList>
    </citation>
    <scope>NUCLEOTIDE SEQUENCE [LARGE SCALE GENOMIC DNA]</scope>
    <source>
        <strain evidence="3 4">JCM 16014</strain>
    </source>
</reference>
<feature type="signal peptide" evidence="2">
    <location>
        <begin position="1"/>
        <end position="25"/>
    </location>
</feature>
<evidence type="ECO:0000313" key="4">
    <source>
        <dbReference type="Proteomes" id="UP001500751"/>
    </source>
</evidence>
<comment type="caution">
    <text evidence="3">The sequence shown here is derived from an EMBL/GenBank/DDBJ whole genome shotgun (WGS) entry which is preliminary data.</text>
</comment>
<dbReference type="EMBL" id="BAAAQN010000004">
    <property type="protein sequence ID" value="GAA2016261.1"/>
    <property type="molecule type" value="Genomic_DNA"/>
</dbReference>
<gene>
    <name evidence="3" type="ORF">GCM10009839_09700</name>
</gene>
<dbReference type="Proteomes" id="UP001500751">
    <property type="component" value="Unassembled WGS sequence"/>
</dbReference>
<dbReference type="RefSeq" id="WP_344664264.1">
    <property type="nucleotide sequence ID" value="NZ_BAAAQN010000004.1"/>
</dbReference>
<feature type="chain" id="PRO_5045592840" description="ATP-dependent DNA helicase RecG" evidence="2">
    <location>
        <begin position="26"/>
        <end position="714"/>
    </location>
</feature>
<name>A0ABN2TPH4_9ACTN</name>
<evidence type="ECO:0000256" key="1">
    <source>
        <dbReference type="SAM" id="MobiDB-lite"/>
    </source>
</evidence>
<keyword evidence="2" id="KW-0732">Signal</keyword>
<evidence type="ECO:0008006" key="5">
    <source>
        <dbReference type="Google" id="ProtNLM"/>
    </source>
</evidence>
<accession>A0ABN2TPH4</accession>